<proteinExistence type="predicted"/>
<comment type="caution">
    <text evidence="1">The sequence shown here is derived from an EMBL/GenBank/DDBJ whole genome shotgun (WGS) entry which is preliminary data.</text>
</comment>
<evidence type="ECO:0000313" key="1">
    <source>
        <dbReference type="EMBL" id="GLQ61490.1"/>
    </source>
</evidence>
<gene>
    <name evidence="1" type="ORF">GCM10007867_03350</name>
</gene>
<dbReference type="AlphaFoldDB" id="A0AAV5NBP0"/>
<accession>A0AAV5NBP0</accession>
<dbReference type="EMBL" id="BSNU01000001">
    <property type="protein sequence ID" value="GLQ61490.1"/>
    <property type="molecule type" value="Genomic_DNA"/>
</dbReference>
<keyword evidence="2" id="KW-1185">Reference proteome</keyword>
<dbReference type="Proteomes" id="UP001156614">
    <property type="component" value="Unassembled WGS sequence"/>
</dbReference>
<name>A0AAV5NBP0_9PROT</name>
<sequence length="103" mass="11049">MPTAYRLGGTGGHSSPLSERQKEVCDRFVLGHLWKECDALAVEGEVAGFLPALRKPVAVKIESRVFQIVGITYDPQDGAPPAWNGAGHNALIACFEDPFSPNA</sequence>
<organism evidence="1 2">
    <name type="scientific">Gluconobacter cerinus</name>
    <dbReference type="NCBI Taxonomy" id="38307"/>
    <lineage>
        <taxon>Bacteria</taxon>
        <taxon>Pseudomonadati</taxon>
        <taxon>Pseudomonadota</taxon>
        <taxon>Alphaproteobacteria</taxon>
        <taxon>Acetobacterales</taxon>
        <taxon>Acetobacteraceae</taxon>
        <taxon>Gluconobacter</taxon>
    </lineage>
</organism>
<reference evidence="2" key="1">
    <citation type="journal article" date="2019" name="Int. J. Syst. Evol. Microbiol.">
        <title>The Global Catalogue of Microorganisms (GCM) 10K type strain sequencing project: providing services to taxonomists for standard genome sequencing and annotation.</title>
        <authorList>
            <consortium name="The Broad Institute Genomics Platform"/>
            <consortium name="The Broad Institute Genome Sequencing Center for Infectious Disease"/>
            <person name="Wu L."/>
            <person name="Ma J."/>
        </authorList>
    </citation>
    <scope>NUCLEOTIDE SEQUENCE [LARGE SCALE GENOMIC DNA]</scope>
    <source>
        <strain evidence="2">NBRC 3267</strain>
    </source>
</reference>
<evidence type="ECO:0000313" key="2">
    <source>
        <dbReference type="Proteomes" id="UP001156614"/>
    </source>
</evidence>
<protein>
    <submittedName>
        <fullName evidence="1">Uncharacterized protein</fullName>
    </submittedName>
</protein>